<sequence length="322" mass="36943">GKENQWDIPDKTLLKNVTQLYLKRPLLSFDKLQKVLQSFDSLYHLRLNVIFTEIKKALLSTVCKIATLRILDLSEIDLNNETLKLAPCSQLTVLDLSVCCISELPKGSIDSMKHLKSLNVSYNWLTKIPHDIRNLSSLAILIINNNFISHLSCEDFVNTTRLTELHLNVNRITKLQRCVMENLTNLKLLNLSDNLLVTFRAAIKVGLQKLEVLDISHNFIKLLDNGDLRGLKSLKYLNVTSDVMETVKYKTFFGLKNLQFLSGSFPFFYANVRPLKELENVQININYREPFQIPYSNSYEQTVQMKSLKSLSMACKSETSHV</sequence>
<keyword evidence="4" id="KW-1185">Reference proteome</keyword>
<dbReference type="InterPro" id="IPR001611">
    <property type="entry name" value="Leu-rich_rpt"/>
</dbReference>
<name>A0A3Q2TF82_FUNHE</name>
<dbReference type="PROSITE" id="PS51450">
    <property type="entry name" value="LRR"/>
    <property type="match status" value="1"/>
</dbReference>
<dbReference type="Gene3D" id="3.80.10.10">
    <property type="entry name" value="Ribonuclease Inhibitor"/>
    <property type="match status" value="2"/>
</dbReference>
<keyword evidence="1" id="KW-0433">Leucine-rich repeat</keyword>
<dbReference type="PANTHER" id="PTHR24366">
    <property type="entry name" value="IG(IMMUNOGLOBULIN) AND LRR(LEUCINE RICH REPEAT) DOMAINS"/>
    <property type="match status" value="1"/>
</dbReference>
<evidence type="ECO:0000313" key="3">
    <source>
        <dbReference type="Ensembl" id="ENSFHEP00000014565.1"/>
    </source>
</evidence>
<dbReference type="InterPro" id="IPR003591">
    <property type="entry name" value="Leu-rich_rpt_typical-subtyp"/>
</dbReference>
<proteinExistence type="predicted"/>
<dbReference type="STRING" id="8078.ENSFHEP00000014565"/>
<organism evidence="3 4">
    <name type="scientific">Fundulus heteroclitus</name>
    <name type="common">Killifish</name>
    <name type="synonym">Mummichog</name>
    <dbReference type="NCBI Taxonomy" id="8078"/>
    <lineage>
        <taxon>Eukaryota</taxon>
        <taxon>Metazoa</taxon>
        <taxon>Chordata</taxon>
        <taxon>Craniata</taxon>
        <taxon>Vertebrata</taxon>
        <taxon>Euteleostomi</taxon>
        <taxon>Actinopterygii</taxon>
        <taxon>Neopterygii</taxon>
        <taxon>Teleostei</taxon>
        <taxon>Neoteleostei</taxon>
        <taxon>Acanthomorphata</taxon>
        <taxon>Ovalentaria</taxon>
        <taxon>Atherinomorphae</taxon>
        <taxon>Cyprinodontiformes</taxon>
        <taxon>Fundulidae</taxon>
        <taxon>Fundulus</taxon>
    </lineage>
</organism>
<dbReference type="SUPFAM" id="SSF52058">
    <property type="entry name" value="L domain-like"/>
    <property type="match status" value="1"/>
</dbReference>
<keyword evidence="2" id="KW-0677">Repeat</keyword>
<evidence type="ECO:0000313" key="4">
    <source>
        <dbReference type="Proteomes" id="UP000265000"/>
    </source>
</evidence>
<dbReference type="GeneTree" id="ENSGT00940000164586"/>
<dbReference type="InterPro" id="IPR032675">
    <property type="entry name" value="LRR_dom_sf"/>
</dbReference>
<dbReference type="SMART" id="SM00369">
    <property type="entry name" value="LRR_TYP"/>
    <property type="match status" value="6"/>
</dbReference>
<reference evidence="3" key="1">
    <citation type="submission" date="2025-08" db="UniProtKB">
        <authorList>
            <consortium name="Ensembl"/>
        </authorList>
    </citation>
    <scope>IDENTIFICATION</scope>
</reference>
<accession>A0A3Q2TF82</accession>
<dbReference type="AlphaFoldDB" id="A0A3Q2TF82"/>
<evidence type="ECO:0000256" key="1">
    <source>
        <dbReference type="ARBA" id="ARBA00022614"/>
    </source>
</evidence>
<evidence type="ECO:0000256" key="2">
    <source>
        <dbReference type="ARBA" id="ARBA00022737"/>
    </source>
</evidence>
<dbReference type="Proteomes" id="UP000265000">
    <property type="component" value="Unplaced"/>
</dbReference>
<reference evidence="3" key="2">
    <citation type="submission" date="2025-09" db="UniProtKB">
        <authorList>
            <consortium name="Ensembl"/>
        </authorList>
    </citation>
    <scope>IDENTIFICATION</scope>
</reference>
<protein>
    <submittedName>
        <fullName evidence="3">Uncharacterized protein</fullName>
    </submittedName>
</protein>
<dbReference type="Pfam" id="PF13855">
    <property type="entry name" value="LRR_8"/>
    <property type="match status" value="2"/>
</dbReference>
<dbReference type="Ensembl" id="ENSFHET00000022432.1">
    <property type="protein sequence ID" value="ENSFHEP00000014565.1"/>
    <property type="gene ID" value="ENSFHEG00000016132.1"/>
</dbReference>